<dbReference type="EMBL" id="LR130779">
    <property type="protein sequence ID" value="VDN62120.1"/>
    <property type="molecule type" value="Genomic_DNA"/>
</dbReference>
<organism evidence="1">
    <name type="scientific">Ectopseudomonas oleovorans</name>
    <name type="common">Pseudomonas oleovorans</name>
    <dbReference type="NCBI Taxonomy" id="301"/>
    <lineage>
        <taxon>Bacteria</taxon>
        <taxon>Pseudomonadati</taxon>
        <taxon>Pseudomonadota</taxon>
        <taxon>Gammaproteobacteria</taxon>
        <taxon>Pseudomonadales</taxon>
        <taxon>Pseudomonadaceae</taxon>
        <taxon>Ectopseudomonas</taxon>
    </lineage>
</organism>
<accession>A0A653B0D9</accession>
<proteinExistence type="predicted"/>
<reference evidence="1" key="1">
    <citation type="submission" date="2018-11" db="EMBL/GenBank/DDBJ databases">
        <authorList>
            <consortium name="Genoscope - CEA"/>
            <person name="William W."/>
        </authorList>
    </citation>
    <scope>NUCLEOTIDE SEQUENCE [LARGE SCALE GENOMIC DNA]</scope>
    <source>
        <strain evidence="1">T9AD</strain>
    </source>
</reference>
<gene>
    <name evidence="1" type="ORF">POT9AD_1129</name>
</gene>
<protein>
    <submittedName>
        <fullName evidence="1">Uncharacterized protein</fullName>
    </submittedName>
</protein>
<sequence length="92" mass="10283">MKKVLLCVIAILYLSSGLVLAAPVPADHLAFQSYVDQHYAAERQRTLAEVMQPRSLESRRSPALRSDMRIASAGMVFNRTNDQVLHWARSSA</sequence>
<dbReference type="OrthoDB" id="9913489at2"/>
<evidence type="ECO:0000313" key="1">
    <source>
        <dbReference type="EMBL" id="VDN62120.1"/>
    </source>
</evidence>
<dbReference type="AlphaFoldDB" id="A0A653B0D9"/>
<name>A0A653B0D9_ECTOL</name>